<dbReference type="PROSITE" id="PS51662">
    <property type="entry name" value="BP_PHYTASE"/>
    <property type="match status" value="1"/>
</dbReference>
<dbReference type="GO" id="GO:0016158">
    <property type="term" value="F:inositol hexakisphosphate 3-phosphatase activity"/>
    <property type="evidence" value="ECO:0007669"/>
    <property type="project" value="UniProtKB-EC"/>
</dbReference>
<name>A0A7W4UGG7_9CELL</name>
<accession>A0A7W4UGG7</accession>
<protein>
    <submittedName>
        <fullName evidence="3">3-phytase</fullName>
        <ecNumber evidence="3">3.1.3.8</ecNumber>
    </submittedName>
</protein>
<dbReference type="Gene3D" id="2.120.10.30">
    <property type="entry name" value="TolB, C-terminal domain"/>
    <property type="match status" value="1"/>
</dbReference>
<dbReference type="AlphaFoldDB" id="A0A7W4UGG7"/>
<evidence type="ECO:0000259" key="2">
    <source>
        <dbReference type="PROSITE" id="PS51662"/>
    </source>
</evidence>
<feature type="domain" description="BPP" evidence="2">
    <location>
        <begin position="31"/>
        <end position="443"/>
    </location>
</feature>
<evidence type="ECO:0000256" key="1">
    <source>
        <dbReference type="SAM" id="SignalP"/>
    </source>
</evidence>
<organism evidence="3 4">
    <name type="scientific">Cellulomonas cellasea</name>
    <dbReference type="NCBI Taxonomy" id="43670"/>
    <lineage>
        <taxon>Bacteria</taxon>
        <taxon>Bacillati</taxon>
        <taxon>Actinomycetota</taxon>
        <taxon>Actinomycetes</taxon>
        <taxon>Micrococcales</taxon>
        <taxon>Cellulomonadaceae</taxon>
        <taxon>Cellulomonas</taxon>
    </lineage>
</organism>
<comment type="caution">
    <text evidence="3">The sequence shown here is derived from an EMBL/GenBank/DDBJ whole genome shotgun (WGS) entry which is preliminary data.</text>
</comment>
<evidence type="ECO:0000313" key="3">
    <source>
        <dbReference type="EMBL" id="MBB2923359.1"/>
    </source>
</evidence>
<dbReference type="RefSeq" id="WP_183296213.1">
    <property type="nucleotide sequence ID" value="NZ_JACHVX010000003.1"/>
</dbReference>
<dbReference type="EMBL" id="JACHVX010000003">
    <property type="protein sequence ID" value="MBB2923359.1"/>
    <property type="molecule type" value="Genomic_DNA"/>
</dbReference>
<dbReference type="EC" id="3.1.3.8" evidence="3"/>
<feature type="signal peptide" evidence="1">
    <location>
        <begin position="1"/>
        <end position="23"/>
    </location>
</feature>
<proteinExistence type="predicted"/>
<reference evidence="3 4" key="1">
    <citation type="submission" date="2020-08" db="EMBL/GenBank/DDBJ databases">
        <title>The Agave Microbiome: Exploring the role of microbial communities in plant adaptations to desert environments.</title>
        <authorList>
            <person name="Partida-Martinez L.P."/>
        </authorList>
    </citation>
    <scope>NUCLEOTIDE SEQUENCE [LARGE SCALE GENOMIC DNA]</scope>
    <source>
        <strain evidence="3 4">RAS26</strain>
    </source>
</reference>
<gene>
    <name evidence="3" type="ORF">FHR80_002284</name>
</gene>
<dbReference type="Pfam" id="PF02333">
    <property type="entry name" value="Phytase"/>
    <property type="match status" value="2"/>
</dbReference>
<keyword evidence="1" id="KW-0732">Signal</keyword>
<dbReference type="InterPro" id="IPR011042">
    <property type="entry name" value="6-blade_b-propeller_TolB-like"/>
</dbReference>
<keyword evidence="3" id="KW-0378">Hydrolase</keyword>
<reference evidence="3 4" key="2">
    <citation type="submission" date="2020-08" db="EMBL/GenBank/DDBJ databases">
        <authorList>
            <person name="Partida-Martinez L."/>
            <person name="Huntemann M."/>
            <person name="Clum A."/>
            <person name="Wang J."/>
            <person name="Palaniappan K."/>
            <person name="Ritter S."/>
            <person name="Chen I.-M."/>
            <person name="Stamatis D."/>
            <person name="Reddy T."/>
            <person name="O'Malley R."/>
            <person name="Daum C."/>
            <person name="Shapiro N."/>
            <person name="Ivanova N."/>
            <person name="Kyrpides N."/>
            <person name="Woyke T."/>
        </authorList>
    </citation>
    <scope>NUCLEOTIDE SEQUENCE [LARGE SCALE GENOMIC DNA]</scope>
    <source>
        <strain evidence="3 4">RAS26</strain>
    </source>
</reference>
<dbReference type="Proteomes" id="UP000518206">
    <property type="component" value="Unassembled WGS sequence"/>
</dbReference>
<dbReference type="InterPro" id="IPR003431">
    <property type="entry name" value="B-propeller_Phytase"/>
</dbReference>
<feature type="chain" id="PRO_5030507764" evidence="1">
    <location>
        <begin position="24"/>
        <end position="443"/>
    </location>
</feature>
<sequence>MHPRLVALTAAALVLTAATAASAEGGAPGPTTPAADVPRVVTATTETPALFDDEAGGEADADDPAIWVDPRDAAASLVIATAKTGGLRVYDLAGRELQSVAAPPAPGPDAAPGRFNNVDVVLGVKLDGRKVDVAVVTDRGRDRLRFYAIDPQAVAAGRAPLRDVTAADVPLLFSADEAAVDEQATGYGLATYSDDGRHYAVVSRRSTSDLGLVQMHSARGRLGYAVEDTVSLPAQFRLPDGTSWSPCVEPGEGPQVEGMVVDTAARVLYAAQEDVGLWALRLDVDDEEFRTGPRDQRLVETVAEYGVPATFDAATEECVVGDEDPGFGGRIRADVEGLTIYPTGRRDGYLLVSSQGDNRFYAYDRRTTEPVGSVVVGDGPTVDGAEHSDGAAAVNAPLPGYPQGLLVVHDGENGPDELDAEGEARPNANFKYVDWRALGLPGR</sequence>
<dbReference type="SUPFAM" id="SSF50956">
    <property type="entry name" value="Thermostable phytase (3-phytase)"/>
    <property type="match status" value="1"/>
</dbReference>
<evidence type="ECO:0000313" key="4">
    <source>
        <dbReference type="Proteomes" id="UP000518206"/>
    </source>
</evidence>